<comment type="subcellular location">
    <subcellularLocation>
        <location evidence="1">Membrane</location>
        <topology evidence="1">Multi-pass membrane protein</topology>
    </subcellularLocation>
</comment>
<proteinExistence type="inferred from homology"/>
<feature type="transmembrane region" description="Helical" evidence="6">
    <location>
        <begin position="34"/>
        <end position="57"/>
    </location>
</feature>
<evidence type="ECO:0000313" key="7">
    <source>
        <dbReference type="EMBL" id="KAI1692032.1"/>
    </source>
</evidence>
<evidence type="ECO:0000256" key="1">
    <source>
        <dbReference type="ARBA" id="ARBA00004141"/>
    </source>
</evidence>
<name>A0AAD4MJ09_9BILA</name>
<dbReference type="GO" id="GO:0016020">
    <property type="term" value="C:membrane"/>
    <property type="evidence" value="ECO:0007669"/>
    <property type="project" value="UniProtKB-SubCell"/>
</dbReference>
<dbReference type="EMBL" id="JAKKPZ010000833">
    <property type="protein sequence ID" value="KAI1692032.1"/>
    <property type="molecule type" value="Genomic_DNA"/>
</dbReference>
<keyword evidence="8" id="KW-1185">Reference proteome</keyword>
<evidence type="ECO:0000256" key="2">
    <source>
        <dbReference type="ARBA" id="ARBA00009773"/>
    </source>
</evidence>
<dbReference type="Pfam" id="PF01594">
    <property type="entry name" value="AI-2E_transport"/>
    <property type="match status" value="1"/>
</dbReference>
<sequence length="156" mass="16538">MDAAAAQGDHQPHQLRGAMATARVIQDVVDDTSAYLGTITAINVTLGLVVAGALWLIGMPSPLMWGGIVTLPLHPLSRPIFAALLLALGGLMTYQDVWAALLPAGIMIALHLIEANVVTPLIVGRRLTINPIMILISLSFWGWVWGTPGALLACRC</sequence>
<comment type="caution">
    <text evidence="7">The sequence shown here is derived from an EMBL/GenBank/DDBJ whole genome shotgun (WGS) entry which is preliminary data.</text>
</comment>
<evidence type="ECO:0000256" key="3">
    <source>
        <dbReference type="ARBA" id="ARBA00022692"/>
    </source>
</evidence>
<keyword evidence="3 6" id="KW-0812">Transmembrane</keyword>
<reference evidence="7" key="1">
    <citation type="submission" date="2022-01" db="EMBL/GenBank/DDBJ databases">
        <title>Genome Sequence Resource for Two Populations of Ditylenchus destructor, the Migratory Endoparasitic Phytonematode.</title>
        <authorList>
            <person name="Zhang H."/>
            <person name="Lin R."/>
            <person name="Xie B."/>
        </authorList>
    </citation>
    <scope>NUCLEOTIDE SEQUENCE</scope>
    <source>
        <strain evidence="7">BazhouSP</strain>
    </source>
</reference>
<evidence type="ECO:0000313" key="8">
    <source>
        <dbReference type="Proteomes" id="UP001201812"/>
    </source>
</evidence>
<feature type="transmembrane region" description="Helical" evidence="6">
    <location>
        <begin position="69"/>
        <end position="91"/>
    </location>
</feature>
<dbReference type="AlphaFoldDB" id="A0AAD4MJ09"/>
<dbReference type="InterPro" id="IPR002549">
    <property type="entry name" value="AI-2E-like"/>
</dbReference>
<protein>
    <submittedName>
        <fullName evidence="7">AI-2E family transporter domain-containing protein</fullName>
    </submittedName>
</protein>
<gene>
    <name evidence="7" type="ORF">DdX_21472</name>
</gene>
<evidence type="ECO:0000256" key="6">
    <source>
        <dbReference type="SAM" id="Phobius"/>
    </source>
</evidence>
<organism evidence="7 8">
    <name type="scientific">Ditylenchus destructor</name>
    <dbReference type="NCBI Taxonomy" id="166010"/>
    <lineage>
        <taxon>Eukaryota</taxon>
        <taxon>Metazoa</taxon>
        <taxon>Ecdysozoa</taxon>
        <taxon>Nematoda</taxon>
        <taxon>Chromadorea</taxon>
        <taxon>Rhabditida</taxon>
        <taxon>Tylenchina</taxon>
        <taxon>Tylenchomorpha</taxon>
        <taxon>Sphaerularioidea</taxon>
        <taxon>Anguinidae</taxon>
        <taxon>Anguininae</taxon>
        <taxon>Ditylenchus</taxon>
    </lineage>
</organism>
<feature type="transmembrane region" description="Helical" evidence="6">
    <location>
        <begin position="97"/>
        <end position="115"/>
    </location>
</feature>
<comment type="similarity">
    <text evidence="2">Belongs to the autoinducer-2 exporter (AI-2E) (TC 2.A.86) family.</text>
</comment>
<evidence type="ECO:0000256" key="4">
    <source>
        <dbReference type="ARBA" id="ARBA00022989"/>
    </source>
</evidence>
<accession>A0AAD4MJ09</accession>
<evidence type="ECO:0000256" key="5">
    <source>
        <dbReference type="ARBA" id="ARBA00023136"/>
    </source>
</evidence>
<keyword evidence="4 6" id="KW-1133">Transmembrane helix</keyword>
<dbReference type="Proteomes" id="UP001201812">
    <property type="component" value="Unassembled WGS sequence"/>
</dbReference>
<feature type="transmembrane region" description="Helical" evidence="6">
    <location>
        <begin position="127"/>
        <end position="146"/>
    </location>
</feature>
<keyword evidence="5 6" id="KW-0472">Membrane</keyword>